<keyword evidence="1" id="KW-0343">GTPase activation</keyword>
<dbReference type="SMART" id="SM00324">
    <property type="entry name" value="RhoGAP"/>
    <property type="match status" value="1"/>
</dbReference>
<proteinExistence type="predicted"/>
<feature type="domain" description="F-BAR" evidence="6">
    <location>
        <begin position="108"/>
        <end position="416"/>
    </location>
</feature>
<dbReference type="SUPFAM" id="SSF48350">
    <property type="entry name" value="GTPase activation domain, GAP"/>
    <property type="match status" value="1"/>
</dbReference>
<dbReference type="Proteomes" id="UP000193642">
    <property type="component" value="Unassembled WGS sequence"/>
</dbReference>
<dbReference type="STRING" id="329046.A0A1Y2BNG8"/>
<feature type="domain" description="Rho-GAP" evidence="5">
    <location>
        <begin position="459"/>
        <end position="648"/>
    </location>
</feature>
<dbReference type="OrthoDB" id="79452at2759"/>
<feature type="coiled-coil region" evidence="3">
    <location>
        <begin position="213"/>
        <end position="261"/>
    </location>
</feature>
<keyword evidence="2 3" id="KW-0175">Coiled coil</keyword>
<reference evidence="7 8" key="1">
    <citation type="submission" date="2016-07" db="EMBL/GenBank/DDBJ databases">
        <title>Pervasive Adenine N6-methylation of Active Genes in Fungi.</title>
        <authorList>
            <consortium name="DOE Joint Genome Institute"/>
            <person name="Mondo S.J."/>
            <person name="Dannebaum R.O."/>
            <person name="Kuo R.C."/>
            <person name="Labutti K."/>
            <person name="Haridas S."/>
            <person name="Kuo A."/>
            <person name="Salamov A."/>
            <person name="Ahrendt S.R."/>
            <person name="Lipzen A."/>
            <person name="Sullivan W."/>
            <person name="Andreopoulos W.B."/>
            <person name="Clum A."/>
            <person name="Lindquist E."/>
            <person name="Daum C."/>
            <person name="Ramamoorthy G.K."/>
            <person name="Gryganskyi A."/>
            <person name="Culley D."/>
            <person name="Magnuson J.K."/>
            <person name="James T.Y."/>
            <person name="O'Malley M.A."/>
            <person name="Stajich J.E."/>
            <person name="Spatafora J.W."/>
            <person name="Visel A."/>
            <person name="Grigoriev I.V."/>
        </authorList>
    </citation>
    <scope>NUCLEOTIDE SEQUENCE [LARGE SCALE GENOMIC DNA]</scope>
    <source>
        <strain evidence="7 8">JEL800</strain>
    </source>
</reference>
<evidence type="ECO:0000313" key="7">
    <source>
        <dbReference type="EMBL" id="ORY36303.1"/>
    </source>
</evidence>
<evidence type="ECO:0000259" key="6">
    <source>
        <dbReference type="PROSITE" id="PS51741"/>
    </source>
</evidence>
<dbReference type="PROSITE" id="PS50238">
    <property type="entry name" value="RHOGAP"/>
    <property type="match status" value="1"/>
</dbReference>
<sequence length="650" mass="73305">MMLATTLGQRSNTVTGGGGSKKTGAPEMMRSQTQTQHSSNSQPRTSLSRRASLALRRGFADADDTEADTENTNDHDGDYDGTKETTGGEVLPFAMNDDQMRQLNVNELGFSQEENDKIVHILCDFESGFSLMLDRIKQNMHSCKEVATFLKKRATIEEDYGRAMCKLSQSILNSKNDDGKKGSYSDAWKHTLSLHDQVGENRIKFAQTIASVAEEVSTLHKNTERSRKQLKEAGYKHWKAVHESENALEKAKSKYESCSEDWERAILTREQVIEGGSTMMMPNSAPIRGASGLAKSLSSLHIWKQATTTTNPAKVQKQEDDARTRAAIANENYKQQLGTTNHLRSMYFQTHLPRFIRMLLETNEACDHGLQTQLIKHAKDLEDALMIEAATLSPIDRDKIDSGIVKTMEHINNIGDFEQYMMAYFQNTKQLQKSDYQYSPYSMSPEAFSLAHPKPVFGLDLSIVCARDDVQVPTIVDKCIQAVEKYGLRTQGLYRVSAAHHAVQKLRGVLDKDVDKVNLDEWAEEISVVSSALKLYFRELPDSLFPKSMYHAFIDAAKIEDERMRLISIHELVNQLNDAHYSTLQALIGHLHNVQQLEAENRMGIQNLAIVWGPTLMDCPDASNFEPSELRLQSRVLETVLLNFSRIFEL</sequence>
<name>A0A1Y2BNG8_9FUNG</name>
<dbReference type="AlphaFoldDB" id="A0A1Y2BNG8"/>
<dbReference type="PROSITE" id="PS51741">
    <property type="entry name" value="F_BAR"/>
    <property type="match status" value="1"/>
</dbReference>
<feature type="region of interest" description="Disordered" evidence="4">
    <location>
        <begin position="1"/>
        <end position="84"/>
    </location>
</feature>
<dbReference type="Pfam" id="PF00611">
    <property type="entry name" value="FCH"/>
    <property type="match status" value="1"/>
</dbReference>
<protein>
    <submittedName>
        <fullName evidence="7">RhoGAP-domain-containing protein</fullName>
    </submittedName>
</protein>
<dbReference type="Gene3D" id="1.20.1270.60">
    <property type="entry name" value="Arfaptin homology (AH) domain/BAR domain"/>
    <property type="match status" value="1"/>
</dbReference>
<dbReference type="PANTHER" id="PTHR23176:SF129">
    <property type="entry name" value="RHO GTPASE ACTIVATING PROTEIN AT 16F, ISOFORM E-RELATED"/>
    <property type="match status" value="1"/>
</dbReference>
<feature type="compositionally biased region" description="Acidic residues" evidence="4">
    <location>
        <begin position="61"/>
        <end position="71"/>
    </location>
</feature>
<dbReference type="PANTHER" id="PTHR23176">
    <property type="entry name" value="RHO/RAC/CDC GTPASE-ACTIVATING PROTEIN"/>
    <property type="match status" value="1"/>
</dbReference>
<accession>A0A1Y2BNG8</accession>
<dbReference type="EMBL" id="MCGO01000056">
    <property type="protein sequence ID" value="ORY36303.1"/>
    <property type="molecule type" value="Genomic_DNA"/>
</dbReference>
<evidence type="ECO:0000256" key="2">
    <source>
        <dbReference type="PROSITE-ProRule" id="PRU01077"/>
    </source>
</evidence>
<dbReference type="Pfam" id="PF00620">
    <property type="entry name" value="RhoGAP"/>
    <property type="match status" value="1"/>
</dbReference>
<evidence type="ECO:0000313" key="8">
    <source>
        <dbReference type="Proteomes" id="UP000193642"/>
    </source>
</evidence>
<dbReference type="SMART" id="SM00055">
    <property type="entry name" value="FCH"/>
    <property type="match status" value="1"/>
</dbReference>
<dbReference type="InterPro" id="IPR050729">
    <property type="entry name" value="Rho-GAP"/>
</dbReference>
<evidence type="ECO:0000256" key="3">
    <source>
        <dbReference type="SAM" id="Coils"/>
    </source>
</evidence>
<dbReference type="GO" id="GO:0005096">
    <property type="term" value="F:GTPase activator activity"/>
    <property type="evidence" value="ECO:0007669"/>
    <property type="project" value="UniProtKB-KW"/>
</dbReference>
<evidence type="ECO:0000256" key="4">
    <source>
        <dbReference type="SAM" id="MobiDB-lite"/>
    </source>
</evidence>
<dbReference type="GO" id="GO:0005737">
    <property type="term" value="C:cytoplasm"/>
    <property type="evidence" value="ECO:0007669"/>
    <property type="project" value="TreeGrafter"/>
</dbReference>
<dbReference type="SUPFAM" id="SSF103657">
    <property type="entry name" value="BAR/IMD domain-like"/>
    <property type="match status" value="1"/>
</dbReference>
<dbReference type="InterPro" id="IPR000198">
    <property type="entry name" value="RhoGAP_dom"/>
</dbReference>
<evidence type="ECO:0000259" key="5">
    <source>
        <dbReference type="PROSITE" id="PS50238"/>
    </source>
</evidence>
<dbReference type="InterPro" id="IPR027267">
    <property type="entry name" value="AH/BAR_dom_sf"/>
</dbReference>
<dbReference type="GO" id="GO:0007165">
    <property type="term" value="P:signal transduction"/>
    <property type="evidence" value="ECO:0007669"/>
    <property type="project" value="InterPro"/>
</dbReference>
<feature type="compositionally biased region" description="Low complexity" evidence="4">
    <location>
        <begin position="31"/>
        <end position="57"/>
    </location>
</feature>
<dbReference type="InterPro" id="IPR001060">
    <property type="entry name" value="FCH_dom"/>
</dbReference>
<feature type="compositionally biased region" description="Basic and acidic residues" evidence="4">
    <location>
        <begin position="72"/>
        <end position="83"/>
    </location>
</feature>
<dbReference type="InterPro" id="IPR008936">
    <property type="entry name" value="Rho_GTPase_activation_prot"/>
</dbReference>
<dbReference type="Gene3D" id="1.10.555.10">
    <property type="entry name" value="Rho GTPase activation protein"/>
    <property type="match status" value="1"/>
</dbReference>
<feature type="compositionally biased region" description="Polar residues" evidence="4">
    <location>
        <begin position="1"/>
        <end position="14"/>
    </location>
</feature>
<gene>
    <name evidence="7" type="ORF">BCR33DRAFT_683564</name>
</gene>
<organism evidence="7 8">
    <name type="scientific">Rhizoclosmatium globosum</name>
    <dbReference type="NCBI Taxonomy" id="329046"/>
    <lineage>
        <taxon>Eukaryota</taxon>
        <taxon>Fungi</taxon>
        <taxon>Fungi incertae sedis</taxon>
        <taxon>Chytridiomycota</taxon>
        <taxon>Chytridiomycota incertae sedis</taxon>
        <taxon>Chytridiomycetes</taxon>
        <taxon>Chytridiales</taxon>
        <taxon>Chytriomycetaceae</taxon>
        <taxon>Rhizoclosmatium</taxon>
    </lineage>
</organism>
<comment type="caution">
    <text evidence="7">The sequence shown here is derived from an EMBL/GenBank/DDBJ whole genome shotgun (WGS) entry which is preliminary data.</text>
</comment>
<dbReference type="InterPro" id="IPR031160">
    <property type="entry name" value="F_BAR_dom"/>
</dbReference>
<keyword evidence="8" id="KW-1185">Reference proteome</keyword>
<evidence type="ECO:0000256" key="1">
    <source>
        <dbReference type="ARBA" id="ARBA00022468"/>
    </source>
</evidence>